<dbReference type="AlphaFoldDB" id="A0A7I7NKV1"/>
<dbReference type="Proteomes" id="UP000466396">
    <property type="component" value="Chromosome"/>
</dbReference>
<reference evidence="2 3" key="1">
    <citation type="journal article" date="2019" name="Emerg. Microbes Infect.">
        <title>Comprehensive subspecies identification of 175 nontuberculous mycobacteria species based on 7547 genomic profiles.</title>
        <authorList>
            <person name="Matsumoto Y."/>
            <person name="Kinjo T."/>
            <person name="Motooka D."/>
            <person name="Nabeya D."/>
            <person name="Jung N."/>
            <person name="Uechi K."/>
            <person name="Horii T."/>
            <person name="Iida T."/>
            <person name="Fujita J."/>
            <person name="Nakamura S."/>
        </authorList>
    </citation>
    <scope>NUCLEOTIDE SEQUENCE [LARGE SCALE GENOMIC DNA]</scope>
    <source>
        <strain evidence="2 3">JCM 15657</strain>
    </source>
</reference>
<dbReference type="InterPro" id="IPR024248">
    <property type="entry name" value="DUF2695"/>
</dbReference>
<evidence type="ECO:0008006" key="4">
    <source>
        <dbReference type="Google" id="ProtNLM"/>
    </source>
</evidence>
<dbReference type="Pfam" id="PF10905">
    <property type="entry name" value="DUF2695"/>
    <property type="match status" value="1"/>
</dbReference>
<evidence type="ECO:0000256" key="1">
    <source>
        <dbReference type="SAM" id="MobiDB-lite"/>
    </source>
</evidence>
<sequence length="100" mass="11542">MMATPPDKERRRQLRDAYKNAESAARTSLIQVDQYQLQQLLDHVDERLGAEPCDHTTRHAEQWAESHRIDWSALAEGLREFGGYCDCEIVLNVQPGEIFD</sequence>
<accession>A0A7I7NKV1</accession>
<evidence type="ECO:0000313" key="2">
    <source>
        <dbReference type="EMBL" id="BBX96998.1"/>
    </source>
</evidence>
<feature type="compositionally biased region" description="Basic and acidic residues" evidence="1">
    <location>
        <begin position="1"/>
        <end position="19"/>
    </location>
</feature>
<feature type="region of interest" description="Disordered" evidence="1">
    <location>
        <begin position="1"/>
        <end position="20"/>
    </location>
</feature>
<keyword evidence="3" id="KW-1185">Reference proteome</keyword>
<proteinExistence type="predicted"/>
<gene>
    <name evidence="2" type="ORF">MLAC_22920</name>
</gene>
<protein>
    <recommendedName>
        <fullName evidence="4">DUF2695 domain-containing protein</fullName>
    </recommendedName>
</protein>
<evidence type="ECO:0000313" key="3">
    <source>
        <dbReference type="Proteomes" id="UP000466396"/>
    </source>
</evidence>
<dbReference type="EMBL" id="AP022581">
    <property type="protein sequence ID" value="BBX96998.1"/>
    <property type="molecule type" value="Genomic_DNA"/>
</dbReference>
<name>A0A7I7NKV1_9MYCO</name>
<dbReference type="KEGG" id="mlj:MLAC_22920"/>
<organism evidence="2 3">
    <name type="scientific">Mycobacterium lacus</name>
    <dbReference type="NCBI Taxonomy" id="169765"/>
    <lineage>
        <taxon>Bacteria</taxon>
        <taxon>Bacillati</taxon>
        <taxon>Actinomycetota</taxon>
        <taxon>Actinomycetes</taxon>
        <taxon>Mycobacteriales</taxon>
        <taxon>Mycobacteriaceae</taxon>
        <taxon>Mycobacterium</taxon>
    </lineage>
</organism>